<comment type="caution">
    <text evidence="1">The sequence shown here is derived from an EMBL/GenBank/DDBJ whole genome shotgun (WGS) entry which is preliminary data.</text>
</comment>
<protein>
    <submittedName>
        <fullName evidence="1">Uncharacterized protein</fullName>
    </submittedName>
</protein>
<gene>
    <name evidence="1" type="ORF">Ae201684_015636</name>
</gene>
<sequence length="174" mass="19924">MPLHLSSKKELYAFPFLAALDRSIVPSCGNGMASPTFTAWSFPNNQLENAFNVHLTNVLKHQKQGLDNNNEEKAIDIPSKEETMSIPCTKELKPTQCKPTERLKQPHPRLPPPPPCHRILLEPLDWNQPKWSIKQTIVPETTQSPKNPQWELSLRYQMFPKVVLAIPPQLVKKY</sequence>
<evidence type="ECO:0000313" key="2">
    <source>
        <dbReference type="Proteomes" id="UP000481153"/>
    </source>
</evidence>
<accession>A0A6G0WGD1</accession>
<reference evidence="1 2" key="1">
    <citation type="submission" date="2019-07" db="EMBL/GenBank/DDBJ databases">
        <title>Genomics analysis of Aphanomyces spp. identifies a new class of oomycete effector associated with host adaptation.</title>
        <authorList>
            <person name="Gaulin E."/>
        </authorList>
    </citation>
    <scope>NUCLEOTIDE SEQUENCE [LARGE SCALE GENOMIC DNA]</scope>
    <source>
        <strain evidence="1 2">ATCC 201684</strain>
    </source>
</reference>
<organism evidence="1 2">
    <name type="scientific">Aphanomyces euteiches</name>
    <dbReference type="NCBI Taxonomy" id="100861"/>
    <lineage>
        <taxon>Eukaryota</taxon>
        <taxon>Sar</taxon>
        <taxon>Stramenopiles</taxon>
        <taxon>Oomycota</taxon>
        <taxon>Saprolegniomycetes</taxon>
        <taxon>Saprolegniales</taxon>
        <taxon>Verrucalvaceae</taxon>
        <taxon>Aphanomyces</taxon>
    </lineage>
</organism>
<dbReference type="Proteomes" id="UP000481153">
    <property type="component" value="Unassembled WGS sequence"/>
</dbReference>
<name>A0A6G0WGD1_9STRA</name>
<dbReference type="AlphaFoldDB" id="A0A6G0WGD1"/>
<evidence type="ECO:0000313" key="1">
    <source>
        <dbReference type="EMBL" id="KAF0726051.1"/>
    </source>
</evidence>
<proteinExistence type="predicted"/>
<dbReference type="EMBL" id="VJMJ01000228">
    <property type="protein sequence ID" value="KAF0726051.1"/>
    <property type="molecule type" value="Genomic_DNA"/>
</dbReference>
<keyword evidence="2" id="KW-1185">Reference proteome</keyword>
<dbReference type="VEuPathDB" id="FungiDB:AeMF1_014921"/>